<feature type="transmembrane region" description="Helical" evidence="6">
    <location>
        <begin position="41"/>
        <end position="60"/>
    </location>
</feature>
<dbReference type="InterPro" id="IPR051598">
    <property type="entry name" value="TSUP/Inactive_protease-like"/>
</dbReference>
<evidence type="ECO:0000256" key="6">
    <source>
        <dbReference type="RuleBase" id="RU363041"/>
    </source>
</evidence>
<feature type="transmembrane region" description="Helical" evidence="6">
    <location>
        <begin position="250"/>
        <end position="268"/>
    </location>
</feature>
<dbReference type="InterPro" id="IPR002781">
    <property type="entry name" value="TM_pro_TauE-like"/>
</dbReference>
<feature type="transmembrane region" description="Helical" evidence="6">
    <location>
        <begin position="72"/>
        <end position="91"/>
    </location>
</feature>
<evidence type="ECO:0000256" key="1">
    <source>
        <dbReference type="ARBA" id="ARBA00004141"/>
    </source>
</evidence>
<protein>
    <recommendedName>
        <fullName evidence="6">Probable membrane transporter protein</fullName>
    </recommendedName>
</protein>
<feature type="transmembrane region" description="Helical" evidence="6">
    <location>
        <begin position="200"/>
        <end position="217"/>
    </location>
</feature>
<proteinExistence type="inferred from homology"/>
<dbReference type="GO" id="GO:0005886">
    <property type="term" value="C:plasma membrane"/>
    <property type="evidence" value="ECO:0007669"/>
    <property type="project" value="UniProtKB-SubCell"/>
</dbReference>
<comment type="caution">
    <text evidence="7">The sequence shown here is derived from an EMBL/GenBank/DDBJ whole genome shotgun (WGS) entry which is preliminary data.</text>
</comment>
<keyword evidence="4 6" id="KW-1133">Transmembrane helix</keyword>
<keyword evidence="3 6" id="KW-0812">Transmembrane</keyword>
<dbReference type="OrthoDB" id="5189995at2"/>
<evidence type="ECO:0000313" key="8">
    <source>
        <dbReference type="Proteomes" id="UP000077857"/>
    </source>
</evidence>
<gene>
    <name evidence="7" type="ORF">A1507_15245</name>
</gene>
<keyword evidence="5 6" id="KW-0472">Membrane</keyword>
<feature type="transmembrane region" description="Helical" evidence="6">
    <location>
        <begin position="12"/>
        <end position="35"/>
    </location>
</feature>
<evidence type="ECO:0000256" key="3">
    <source>
        <dbReference type="ARBA" id="ARBA00022692"/>
    </source>
</evidence>
<dbReference type="PANTHER" id="PTHR43701:SF2">
    <property type="entry name" value="MEMBRANE TRANSPORTER PROTEIN YJNA-RELATED"/>
    <property type="match status" value="1"/>
</dbReference>
<keyword evidence="6" id="KW-1003">Cell membrane</keyword>
<sequence length="269" mass="28001">MNLMYTLSGFGVGLLVGITGVGGGSLMTPLLVFLFGFKPAVAVGTDLLYASITKTAGVFVHHGKHGSVDWKIVGWLGLGSLPFAGATLYVLKNLMAVGKETTGAITFTLGVALLLTACALLIRSFLLRKAAKQQIDDDHSTQDNSGRFSPRWEKIATVATGAVLGVLVTLSSVGAGALGTVALLFLYPKMSTLKIVGTDLAHAIPLTAVAGLGHLSLGNFDLDLLISLLLGSVPGIWIGSHLSAKIPEQVLRPVLATLLLVIGTKFVMQ</sequence>
<dbReference type="Pfam" id="PF01925">
    <property type="entry name" value="TauE"/>
    <property type="match status" value="1"/>
</dbReference>
<feature type="transmembrane region" description="Helical" evidence="6">
    <location>
        <begin position="155"/>
        <end position="188"/>
    </location>
</feature>
<evidence type="ECO:0000313" key="7">
    <source>
        <dbReference type="EMBL" id="OAI14644.1"/>
    </source>
</evidence>
<dbReference type="AlphaFoldDB" id="A0A177NAL5"/>
<organism evidence="7 8">
    <name type="scientific">Methylomonas koyamae</name>
    <dbReference type="NCBI Taxonomy" id="702114"/>
    <lineage>
        <taxon>Bacteria</taxon>
        <taxon>Pseudomonadati</taxon>
        <taxon>Pseudomonadota</taxon>
        <taxon>Gammaproteobacteria</taxon>
        <taxon>Methylococcales</taxon>
        <taxon>Methylococcaceae</taxon>
        <taxon>Methylomonas</taxon>
    </lineage>
</organism>
<accession>A0A177NAL5</accession>
<comment type="similarity">
    <text evidence="2 6">Belongs to the 4-toluene sulfonate uptake permease (TSUP) (TC 2.A.102) family.</text>
</comment>
<feature type="transmembrane region" description="Helical" evidence="6">
    <location>
        <begin position="224"/>
        <end position="244"/>
    </location>
</feature>
<name>A0A177NAL5_9GAMM</name>
<dbReference type="EMBL" id="LUUJ01000087">
    <property type="protein sequence ID" value="OAI14644.1"/>
    <property type="molecule type" value="Genomic_DNA"/>
</dbReference>
<dbReference type="RefSeq" id="WP_064041104.1">
    <property type="nucleotide sequence ID" value="NZ_CP133985.1"/>
</dbReference>
<feature type="transmembrane region" description="Helical" evidence="6">
    <location>
        <begin position="103"/>
        <end position="122"/>
    </location>
</feature>
<reference evidence="7 8" key="1">
    <citation type="submission" date="2016-03" db="EMBL/GenBank/DDBJ databases">
        <authorList>
            <person name="Ploux O."/>
        </authorList>
    </citation>
    <scope>NUCLEOTIDE SEQUENCE [LARGE SCALE GENOMIC DNA]</scope>
    <source>
        <strain evidence="7 8">R-45378</strain>
    </source>
</reference>
<evidence type="ECO:0000256" key="5">
    <source>
        <dbReference type="ARBA" id="ARBA00023136"/>
    </source>
</evidence>
<comment type="subcellular location">
    <subcellularLocation>
        <location evidence="6">Cell membrane</location>
        <topology evidence="6">Multi-pass membrane protein</topology>
    </subcellularLocation>
    <subcellularLocation>
        <location evidence="1">Membrane</location>
        <topology evidence="1">Multi-pass membrane protein</topology>
    </subcellularLocation>
</comment>
<dbReference type="PANTHER" id="PTHR43701">
    <property type="entry name" value="MEMBRANE TRANSPORTER PROTEIN MJ0441-RELATED"/>
    <property type="match status" value="1"/>
</dbReference>
<dbReference type="Proteomes" id="UP000077857">
    <property type="component" value="Unassembled WGS sequence"/>
</dbReference>
<evidence type="ECO:0000256" key="2">
    <source>
        <dbReference type="ARBA" id="ARBA00009142"/>
    </source>
</evidence>
<evidence type="ECO:0000256" key="4">
    <source>
        <dbReference type="ARBA" id="ARBA00022989"/>
    </source>
</evidence>